<dbReference type="EMBL" id="CP101527">
    <property type="protein sequence ID" value="UZW76552.1"/>
    <property type="molecule type" value="Genomic_DNA"/>
</dbReference>
<proteinExistence type="predicted"/>
<organism evidence="1 2">
    <name type="scientific">Alkalimarinus sediminis</name>
    <dbReference type="NCBI Taxonomy" id="1632866"/>
    <lineage>
        <taxon>Bacteria</taxon>
        <taxon>Pseudomonadati</taxon>
        <taxon>Pseudomonadota</taxon>
        <taxon>Gammaproteobacteria</taxon>
        <taxon>Alteromonadales</taxon>
        <taxon>Alteromonadaceae</taxon>
        <taxon>Alkalimarinus</taxon>
    </lineage>
</organism>
<gene>
    <name evidence="1" type="ORF">NNL22_08215</name>
</gene>
<evidence type="ECO:0000313" key="1">
    <source>
        <dbReference type="EMBL" id="UZW76552.1"/>
    </source>
</evidence>
<dbReference type="KEGG" id="asem:NNL22_08215"/>
<dbReference type="RefSeq" id="WP_251812824.1">
    <property type="nucleotide sequence ID" value="NZ_CP101527.1"/>
</dbReference>
<dbReference type="AlphaFoldDB" id="A0A9E8KRT9"/>
<reference evidence="1" key="1">
    <citation type="submission" date="2022-07" db="EMBL/GenBank/DDBJ databases">
        <title>Alkalimarinus sp. nov., isolated from gut of a Alitta virens.</title>
        <authorList>
            <person name="Yang A.I."/>
            <person name="Shin N.-R."/>
        </authorList>
    </citation>
    <scope>NUCLEOTIDE SEQUENCE</scope>
    <source>
        <strain evidence="1">FA028</strain>
    </source>
</reference>
<accession>A0A9E8KRT9</accession>
<evidence type="ECO:0000313" key="2">
    <source>
        <dbReference type="Proteomes" id="UP001164472"/>
    </source>
</evidence>
<name>A0A9E8KRT9_9ALTE</name>
<dbReference type="Proteomes" id="UP001164472">
    <property type="component" value="Chromosome"/>
</dbReference>
<keyword evidence="2" id="KW-1185">Reference proteome</keyword>
<protein>
    <submittedName>
        <fullName evidence="1">Uncharacterized protein</fullName>
    </submittedName>
</protein>
<sequence length="138" mass="15513">MIQETFKTQLKQIQSVSEKVQSQLKPQLDKATAEGKKVLSQLGSSEIEEKSVGEIIAEIREHNPTLKRLVLNLDSATYDARKQLSWNASMMSAYAKLQAEEKFNKEVKPTIEEYLATADSKFKAILEKANELKGKVAN</sequence>